<feature type="transmembrane region" description="Helical" evidence="1">
    <location>
        <begin position="135"/>
        <end position="158"/>
    </location>
</feature>
<keyword evidence="1" id="KW-0812">Transmembrane</keyword>
<evidence type="ECO:0000313" key="3">
    <source>
        <dbReference type="Proteomes" id="UP001209318"/>
    </source>
</evidence>
<dbReference type="AlphaFoldDB" id="A0AAE3IQG5"/>
<comment type="caution">
    <text evidence="2">The sequence shown here is derived from an EMBL/GenBank/DDBJ whole genome shotgun (WGS) entry which is preliminary data.</text>
</comment>
<evidence type="ECO:0000256" key="1">
    <source>
        <dbReference type="SAM" id="Phobius"/>
    </source>
</evidence>
<keyword evidence="3" id="KW-1185">Reference proteome</keyword>
<name>A0AAE3IQG5_9BACI</name>
<evidence type="ECO:0000313" key="2">
    <source>
        <dbReference type="EMBL" id="MCU9612511.1"/>
    </source>
</evidence>
<dbReference type="EMBL" id="JAOUSF010000001">
    <property type="protein sequence ID" value="MCU9612511.1"/>
    <property type="molecule type" value="Genomic_DNA"/>
</dbReference>
<organism evidence="2 3">
    <name type="scientific">Perspicuibacillus lycopersici</name>
    <dbReference type="NCBI Taxonomy" id="1325689"/>
    <lineage>
        <taxon>Bacteria</taxon>
        <taxon>Bacillati</taxon>
        <taxon>Bacillota</taxon>
        <taxon>Bacilli</taxon>
        <taxon>Bacillales</taxon>
        <taxon>Bacillaceae</taxon>
        <taxon>Perspicuibacillus</taxon>
    </lineage>
</organism>
<feature type="transmembrane region" description="Helical" evidence="1">
    <location>
        <begin position="107"/>
        <end position="129"/>
    </location>
</feature>
<dbReference type="Proteomes" id="UP001209318">
    <property type="component" value="Unassembled WGS sequence"/>
</dbReference>
<reference evidence="2" key="1">
    <citation type="submission" date="2022-10" db="EMBL/GenBank/DDBJ databases">
        <title>Description of Fervidibacillus gen. nov. in the family Fervidibacillaceae fam. nov. with two species, Fervidibacillus albus sp. nov., and Fervidibacillus halotolerans sp. nov., isolated from tidal flat sediments.</title>
        <authorList>
            <person name="Kwon K.K."/>
            <person name="Yang S.-H."/>
        </authorList>
    </citation>
    <scope>NUCLEOTIDE SEQUENCE</scope>
    <source>
        <strain evidence="2">JCM 19140</strain>
    </source>
</reference>
<protein>
    <submittedName>
        <fullName evidence="2">DUF3267 domain-containing protein</fullName>
    </submittedName>
</protein>
<gene>
    <name evidence="2" type="ORF">OEV98_02895</name>
</gene>
<dbReference type="InterPro" id="IPR021683">
    <property type="entry name" value="DUF3267"/>
</dbReference>
<proteinExistence type="predicted"/>
<keyword evidence="1" id="KW-1133">Transmembrane helix</keyword>
<keyword evidence="1" id="KW-0472">Membrane</keyword>
<dbReference type="Pfam" id="PF11667">
    <property type="entry name" value="DUF3267"/>
    <property type="match status" value="1"/>
</dbReference>
<feature type="transmembrane region" description="Helical" evidence="1">
    <location>
        <begin position="21"/>
        <end position="41"/>
    </location>
</feature>
<accession>A0AAE3IQG5</accession>
<dbReference type="RefSeq" id="WP_263071697.1">
    <property type="nucleotide sequence ID" value="NZ_JAOUSF010000001.1"/>
</dbReference>
<sequence>MQCWKSINLEQQFSKHHVLGLSCITFIISFVILYVPLSFVVDRNYLSDDYFHIFAVLLFLLYFLHKFIHILSLFVTKAEISITKKKIIPFVYQLQIMVRKPLAKWKYIIALLMPFFVINGWIIGSIFLIPSFGHYLIILLSYHLAICLADFISLKVLLKSPANCYIEENEQGYEILTKTKQHDNNVSNVNQLV</sequence>
<feature type="transmembrane region" description="Helical" evidence="1">
    <location>
        <begin position="53"/>
        <end position="76"/>
    </location>
</feature>